<dbReference type="EMBL" id="CP053586">
    <property type="protein sequence ID" value="WNZ25084.1"/>
    <property type="molecule type" value="Genomic_DNA"/>
</dbReference>
<dbReference type="AlphaFoldDB" id="A0AA96WH00"/>
<keyword evidence="1" id="KW-0732">Signal</keyword>
<protein>
    <submittedName>
        <fullName evidence="2">Uncharacterized protein</fullName>
    </submittedName>
</protein>
<dbReference type="RefSeq" id="WP_316431191.1">
    <property type="nucleotide sequence ID" value="NZ_CP053586.1"/>
</dbReference>
<accession>A0AA96WH00</accession>
<feature type="chain" id="PRO_5041738870" evidence="1">
    <location>
        <begin position="18"/>
        <end position="90"/>
    </location>
</feature>
<evidence type="ECO:0000256" key="1">
    <source>
        <dbReference type="SAM" id="SignalP"/>
    </source>
</evidence>
<name>A0AA96WH00_9CYAN</name>
<reference evidence="2" key="1">
    <citation type="submission" date="2020-05" db="EMBL/GenBank/DDBJ databases">
        <authorList>
            <person name="Zhu T."/>
            <person name="Keshari N."/>
            <person name="Lu X."/>
        </authorList>
    </citation>
    <scope>NUCLEOTIDE SEQUENCE</scope>
    <source>
        <strain evidence="2">NK1-12</strain>
    </source>
</reference>
<gene>
    <name evidence="2" type="ORF">HJG54_21020</name>
</gene>
<feature type="signal peptide" evidence="1">
    <location>
        <begin position="1"/>
        <end position="17"/>
    </location>
</feature>
<organism evidence="2">
    <name type="scientific">Leptolyngbya sp. NK1-12</name>
    <dbReference type="NCBI Taxonomy" id="2547451"/>
    <lineage>
        <taxon>Bacteria</taxon>
        <taxon>Bacillati</taxon>
        <taxon>Cyanobacteriota</taxon>
        <taxon>Cyanophyceae</taxon>
        <taxon>Leptolyngbyales</taxon>
        <taxon>Leptolyngbyaceae</taxon>
        <taxon>Leptolyngbya group</taxon>
        <taxon>Leptolyngbya</taxon>
    </lineage>
</organism>
<proteinExistence type="predicted"/>
<sequence>MFNYAVLLIKFGVSSLAAVRAARLAPYPHFWDAQSAVGWKTFTAEPSLGSKETAEAGLPDHPLWILHFHLDFPFKKRDANLMEAIDSHFK</sequence>
<evidence type="ECO:0000313" key="2">
    <source>
        <dbReference type="EMBL" id="WNZ25084.1"/>
    </source>
</evidence>